<evidence type="ECO:0000256" key="2">
    <source>
        <dbReference type="ARBA" id="ARBA00023315"/>
    </source>
</evidence>
<dbReference type="InterPro" id="IPR016181">
    <property type="entry name" value="Acyl_CoA_acyltransferase"/>
</dbReference>
<dbReference type="InterPro" id="IPR050680">
    <property type="entry name" value="YpeA/RimI_acetyltransf"/>
</dbReference>
<sequence>MAYKIRAVLAEDWVLLRELRLASLADPVASVAFNETYENAAAQSDEFWRRRAAQGTEGALAETFIGEDEDGGHWAGSATVLDEGEHAYVVGVYVRPGHRGTGLADGLFRAVEDWACERHYVRRMLLHVHEHNARAEAFYRRIGYVRTGRYVSDPKAPVLKEYEMERELRGR</sequence>
<proteinExistence type="predicted"/>
<name>A0ABS9SY11_9ACTN</name>
<dbReference type="PROSITE" id="PS51186">
    <property type="entry name" value="GNAT"/>
    <property type="match status" value="1"/>
</dbReference>
<dbReference type="InterPro" id="IPR000182">
    <property type="entry name" value="GNAT_dom"/>
</dbReference>
<dbReference type="RefSeq" id="WP_241059346.1">
    <property type="nucleotide sequence ID" value="NZ_JAKWJU010000002.1"/>
</dbReference>
<accession>A0ABS9SY11</accession>
<dbReference type="Gene3D" id="3.40.630.30">
    <property type="match status" value="1"/>
</dbReference>
<reference evidence="4" key="2">
    <citation type="journal article" date="2023" name="Int. J. Syst. Evol. Microbiol.">
        <title>Streptomyces marispadix sp. nov., isolated from marine beach sediment of the Northern Coast of Portugal.</title>
        <authorList>
            <person name="dos Santos J.D.N."/>
            <person name="Vitorino I.R."/>
            <person name="Kallscheuer N."/>
            <person name="Srivastava A."/>
            <person name="Krautwurst S."/>
            <person name="Marz M."/>
            <person name="Jogler C."/>
            <person name="Lobo Da Cunha A."/>
            <person name="Catita J."/>
            <person name="Goncalves H."/>
            <person name="Gonzalez I."/>
            <person name="Reyes F."/>
            <person name="Lage O.M."/>
        </authorList>
    </citation>
    <scope>NUCLEOTIDE SEQUENCE</scope>
    <source>
        <strain evidence="4">M600PL45_2</strain>
    </source>
</reference>
<evidence type="ECO:0000313" key="5">
    <source>
        <dbReference type="Proteomes" id="UP001166784"/>
    </source>
</evidence>
<dbReference type="Proteomes" id="UP001166784">
    <property type="component" value="Unassembled WGS sequence"/>
</dbReference>
<reference evidence="4" key="1">
    <citation type="submission" date="2022-03" db="EMBL/GenBank/DDBJ databases">
        <authorList>
            <person name="Santos J.D.N."/>
            <person name="Kallscheuer N."/>
            <person name="Jogler C."/>
            <person name="Lage O.M."/>
        </authorList>
    </citation>
    <scope>NUCLEOTIDE SEQUENCE</scope>
    <source>
        <strain evidence="4">M600PL45_2</strain>
    </source>
</reference>
<dbReference type="SUPFAM" id="SSF55729">
    <property type="entry name" value="Acyl-CoA N-acyltransferases (Nat)"/>
    <property type="match status" value="1"/>
</dbReference>
<dbReference type="Pfam" id="PF00583">
    <property type="entry name" value="Acetyltransf_1"/>
    <property type="match status" value="1"/>
</dbReference>
<dbReference type="CDD" id="cd04301">
    <property type="entry name" value="NAT_SF"/>
    <property type="match status" value="1"/>
</dbReference>
<evidence type="ECO:0000256" key="1">
    <source>
        <dbReference type="ARBA" id="ARBA00022679"/>
    </source>
</evidence>
<feature type="domain" description="N-acetyltransferase" evidence="3">
    <location>
        <begin position="3"/>
        <end position="169"/>
    </location>
</feature>
<protein>
    <submittedName>
        <fullName evidence="4">GNAT family N-acetyltransferase</fullName>
        <ecNumber evidence="4">2.3.1.-</ecNumber>
    </submittedName>
</protein>
<comment type="caution">
    <text evidence="4">The sequence shown here is derived from an EMBL/GenBank/DDBJ whole genome shotgun (WGS) entry which is preliminary data.</text>
</comment>
<dbReference type="GO" id="GO:0016746">
    <property type="term" value="F:acyltransferase activity"/>
    <property type="evidence" value="ECO:0007669"/>
    <property type="project" value="UniProtKB-KW"/>
</dbReference>
<dbReference type="PANTHER" id="PTHR43420">
    <property type="entry name" value="ACETYLTRANSFERASE"/>
    <property type="match status" value="1"/>
</dbReference>
<keyword evidence="1 4" id="KW-0808">Transferase</keyword>
<keyword evidence="2 4" id="KW-0012">Acyltransferase</keyword>
<evidence type="ECO:0000313" key="4">
    <source>
        <dbReference type="EMBL" id="MCH6161157.1"/>
    </source>
</evidence>
<gene>
    <name evidence="4" type="ORF">MMA15_12310</name>
</gene>
<dbReference type="PANTHER" id="PTHR43420:SF47">
    <property type="entry name" value="N-ACETYLTRANSFERASE DOMAIN-CONTAINING PROTEIN"/>
    <property type="match status" value="1"/>
</dbReference>
<keyword evidence="5" id="KW-1185">Reference proteome</keyword>
<dbReference type="EC" id="2.3.1.-" evidence="4"/>
<organism evidence="4 5">
    <name type="scientific">Streptomyces marispadix</name>
    <dbReference type="NCBI Taxonomy" id="2922868"/>
    <lineage>
        <taxon>Bacteria</taxon>
        <taxon>Bacillati</taxon>
        <taxon>Actinomycetota</taxon>
        <taxon>Actinomycetes</taxon>
        <taxon>Kitasatosporales</taxon>
        <taxon>Streptomycetaceae</taxon>
        <taxon>Streptomyces</taxon>
    </lineage>
</organism>
<evidence type="ECO:0000259" key="3">
    <source>
        <dbReference type="PROSITE" id="PS51186"/>
    </source>
</evidence>
<dbReference type="EMBL" id="JAKWJU010000002">
    <property type="protein sequence ID" value="MCH6161157.1"/>
    <property type="molecule type" value="Genomic_DNA"/>
</dbReference>